<feature type="transmembrane region" description="Helical" evidence="1">
    <location>
        <begin position="95"/>
        <end position="116"/>
    </location>
</feature>
<feature type="transmembrane region" description="Helical" evidence="1">
    <location>
        <begin position="36"/>
        <end position="55"/>
    </location>
</feature>
<proteinExistence type="predicted"/>
<dbReference type="Pfam" id="PF04657">
    <property type="entry name" value="DMT_YdcZ"/>
    <property type="match status" value="1"/>
</dbReference>
<comment type="caution">
    <text evidence="2">The sequence shown here is derived from an EMBL/GenBank/DDBJ whole genome shotgun (WGS) entry which is preliminary data.</text>
</comment>
<keyword evidence="1" id="KW-0812">Transmembrane</keyword>
<feature type="transmembrane region" description="Helical" evidence="1">
    <location>
        <begin position="67"/>
        <end position="89"/>
    </location>
</feature>
<dbReference type="RefSeq" id="WP_079347123.1">
    <property type="nucleotide sequence ID" value="NZ_MVAB01000001.1"/>
</dbReference>
<reference evidence="2 3" key="1">
    <citation type="submission" date="2017-02" db="EMBL/GenBank/DDBJ databases">
        <title>Vagococcus cremeus sp. nov., isolated from the small intestine of a marten, Martes flavigula.</title>
        <authorList>
            <person name="Tak E.J."/>
            <person name="Bae J.-W."/>
        </authorList>
    </citation>
    <scope>NUCLEOTIDE SEQUENCE [LARGE SCALE GENOMIC DNA]</scope>
    <source>
        <strain evidence="2 3">D7T301</strain>
    </source>
</reference>
<keyword evidence="3" id="KW-1185">Reference proteome</keyword>
<evidence type="ECO:0000256" key="1">
    <source>
        <dbReference type="SAM" id="Phobius"/>
    </source>
</evidence>
<evidence type="ECO:0000313" key="2">
    <source>
        <dbReference type="EMBL" id="OPF88094.1"/>
    </source>
</evidence>
<keyword evidence="1" id="KW-1133">Transmembrane helix</keyword>
<dbReference type="EMBL" id="MVAB01000001">
    <property type="protein sequence ID" value="OPF88094.1"/>
    <property type="molecule type" value="Genomic_DNA"/>
</dbReference>
<dbReference type="PANTHER" id="PTHR34821">
    <property type="entry name" value="INNER MEMBRANE PROTEIN YDCZ"/>
    <property type="match status" value="1"/>
</dbReference>
<dbReference type="InterPro" id="IPR006750">
    <property type="entry name" value="YdcZ"/>
</dbReference>
<evidence type="ECO:0008006" key="4">
    <source>
        <dbReference type="Google" id="ProtNLM"/>
    </source>
</evidence>
<keyword evidence="1" id="KW-0472">Membrane</keyword>
<sequence>MVFLWIIIALLAGIAQPVQGGVNASLRQEVKSPYISGAISNFIGATLMLIVGSFLHKGPITIPKFQLSQWWMWTGGILSLVIVLATIIIPSKISYTTFFGSFIAGQLIMAALIDYFGFFGNDPIPMSPQRLIGIALLIIGVVLVKK</sequence>
<name>A0A1V4DHR9_9ENTE</name>
<gene>
    <name evidence="2" type="ORF">BW731_07885</name>
</gene>
<dbReference type="GO" id="GO:0005886">
    <property type="term" value="C:plasma membrane"/>
    <property type="evidence" value="ECO:0007669"/>
    <property type="project" value="TreeGrafter"/>
</dbReference>
<dbReference type="AlphaFoldDB" id="A0A1V4DHR9"/>
<evidence type="ECO:0000313" key="3">
    <source>
        <dbReference type="Proteomes" id="UP000189970"/>
    </source>
</evidence>
<protein>
    <recommendedName>
        <fullName evidence="4">EamA-like transporter family protein</fullName>
    </recommendedName>
</protein>
<dbReference type="PANTHER" id="PTHR34821:SF2">
    <property type="entry name" value="INNER MEMBRANE PROTEIN YDCZ"/>
    <property type="match status" value="1"/>
</dbReference>
<accession>A0A1V4DHR9</accession>
<dbReference type="Proteomes" id="UP000189970">
    <property type="component" value="Unassembled WGS sequence"/>
</dbReference>
<organism evidence="2 3">
    <name type="scientific">Vagococcus martis</name>
    <dbReference type="NCBI Taxonomy" id="1768210"/>
    <lineage>
        <taxon>Bacteria</taxon>
        <taxon>Bacillati</taxon>
        <taxon>Bacillota</taxon>
        <taxon>Bacilli</taxon>
        <taxon>Lactobacillales</taxon>
        <taxon>Enterococcaceae</taxon>
        <taxon>Vagococcus</taxon>
    </lineage>
</organism>
<feature type="transmembrane region" description="Helical" evidence="1">
    <location>
        <begin position="128"/>
        <end position="144"/>
    </location>
</feature>